<dbReference type="Proteomes" id="UP000585474">
    <property type="component" value="Unassembled WGS sequence"/>
</dbReference>
<sequence>MLSFSENYGLKRPSTGPLELKNTRGKTPVLDVGALQKIRSGQIEVVPGIKRFSCGMAELVNGEKLEIDSVVLATGYRSNVPYWLQESEFFSKNGFPKAPFPNGWKGKAGLYAVGFTRRGLSGASSDAMKIAQDIGKVYKEDLKQAEKAKSPYSHRRCISQF</sequence>
<dbReference type="AlphaFoldDB" id="A0A7J0FTW1"/>
<dbReference type="EMBL" id="BJWL01000015">
    <property type="protein sequence ID" value="GFZ02133.1"/>
    <property type="molecule type" value="Genomic_DNA"/>
</dbReference>
<keyword evidence="4" id="KW-0285">Flavoprotein</keyword>
<keyword evidence="6" id="KW-0521">NADP</keyword>
<keyword evidence="7" id="KW-0560">Oxidoreductase</keyword>
<keyword evidence="8" id="KW-0073">Auxin biosynthesis</keyword>
<comment type="caution">
    <text evidence="11">The sequence shown here is derived from an EMBL/GenBank/DDBJ whole genome shotgun (WGS) entry which is preliminary data.</text>
</comment>
<comment type="similarity">
    <text evidence="3">Belongs to the FMO family.</text>
</comment>
<dbReference type="PANTHER" id="PTHR43539:SF11">
    <property type="entry name" value="INDOLE-3-PYRUVATE MONOOXYGENASE YUCCA8-RELATED"/>
    <property type="match status" value="1"/>
</dbReference>
<evidence type="ECO:0000256" key="9">
    <source>
        <dbReference type="ARBA" id="ARBA00039148"/>
    </source>
</evidence>
<reference evidence="11 12" key="1">
    <citation type="submission" date="2019-07" db="EMBL/GenBank/DDBJ databases">
        <title>De Novo Assembly of kiwifruit Actinidia rufa.</title>
        <authorList>
            <person name="Sugita-Konishi S."/>
            <person name="Sato K."/>
            <person name="Mori E."/>
            <person name="Abe Y."/>
            <person name="Kisaki G."/>
            <person name="Hamano K."/>
            <person name="Suezawa K."/>
            <person name="Otani M."/>
            <person name="Fukuda T."/>
            <person name="Manabe T."/>
            <person name="Gomi K."/>
            <person name="Tabuchi M."/>
            <person name="Akimitsu K."/>
            <person name="Kataoka I."/>
        </authorList>
    </citation>
    <scope>NUCLEOTIDE SEQUENCE [LARGE SCALE GENOMIC DNA]</scope>
    <source>
        <strain evidence="12">cv. Fuchu</strain>
    </source>
</reference>
<evidence type="ECO:0000256" key="4">
    <source>
        <dbReference type="ARBA" id="ARBA00022630"/>
    </source>
</evidence>
<evidence type="ECO:0000313" key="11">
    <source>
        <dbReference type="EMBL" id="GFZ02133.1"/>
    </source>
</evidence>
<evidence type="ECO:0000256" key="2">
    <source>
        <dbReference type="ARBA" id="ARBA00004814"/>
    </source>
</evidence>
<comment type="cofactor">
    <cofactor evidence="1">
        <name>FAD</name>
        <dbReference type="ChEBI" id="CHEBI:57692"/>
    </cofactor>
</comment>
<gene>
    <name evidence="11" type="ORF">Acr_15g0007420</name>
</gene>
<comment type="pathway">
    <text evidence="2">Plant hormone metabolism; auxin biosynthesis.</text>
</comment>
<evidence type="ECO:0000256" key="1">
    <source>
        <dbReference type="ARBA" id="ARBA00001974"/>
    </source>
</evidence>
<dbReference type="SUPFAM" id="SSF51905">
    <property type="entry name" value="FAD/NAD(P)-binding domain"/>
    <property type="match status" value="1"/>
</dbReference>
<evidence type="ECO:0000256" key="5">
    <source>
        <dbReference type="ARBA" id="ARBA00022827"/>
    </source>
</evidence>
<keyword evidence="12" id="KW-1185">Reference proteome</keyword>
<protein>
    <recommendedName>
        <fullName evidence="9">indole-3-pyruvate monooxygenase</fullName>
        <ecNumber evidence="9">1.14.13.168</ecNumber>
    </recommendedName>
</protein>
<dbReference type="GO" id="GO:0103075">
    <property type="term" value="F:indole-3-pyruvate monooxygenase activity"/>
    <property type="evidence" value="ECO:0007669"/>
    <property type="project" value="UniProtKB-EC"/>
</dbReference>
<accession>A0A7J0FTW1</accession>
<dbReference type="Gene3D" id="3.50.50.60">
    <property type="entry name" value="FAD/NAD(P)-binding domain"/>
    <property type="match status" value="1"/>
</dbReference>
<dbReference type="EC" id="1.14.13.168" evidence="9"/>
<evidence type="ECO:0000256" key="8">
    <source>
        <dbReference type="ARBA" id="ARBA00023070"/>
    </source>
</evidence>
<dbReference type="GO" id="GO:0050660">
    <property type="term" value="F:flavin adenine dinucleotide binding"/>
    <property type="evidence" value="ECO:0007669"/>
    <property type="project" value="TreeGrafter"/>
</dbReference>
<dbReference type="OrthoDB" id="66881at2759"/>
<dbReference type="GO" id="GO:0009851">
    <property type="term" value="P:auxin biosynthetic process"/>
    <property type="evidence" value="ECO:0007669"/>
    <property type="project" value="UniProtKB-KW"/>
</dbReference>
<organism evidence="11 12">
    <name type="scientific">Actinidia rufa</name>
    <dbReference type="NCBI Taxonomy" id="165716"/>
    <lineage>
        <taxon>Eukaryota</taxon>
        <taxon>Viridiplantae</taxon>
        <taxon>Streptophyta</taxon>
        <taxon>Embryophyta</taxon>
        <taxon>Tracheophyta</taxon>
        <taxon>Spermatophyta</taxon>
        <taxon>Magnoliopsida</taxon>
        <taxon>eudicotyledons</taxon>
        <taxon>Gunneridae</taxon>
        <taxon>Pentapetalae</taxon>
        <taxon>asterids</taxon>
        <taxon>Ericales</taxon>
        <taxon>Actinidiaceae</taxon>
        <taxon>Actinidia</taxon>
    </lineage>
</organism>
<proteinExistence type="inferred from homology"/>
<dbReference type="InterPro" id="IPR036188">
    <property type="entry name" value="FAD/NAD-bd_sf"/>
</dbReference>
<dbReference type="PANTHER" id="PTHR43539">
    <property type="entry name" value="FLAVIN-BINDING MONOOXYGENASE-LIKE PROTEIN (AFU_ORTHOLOGUE AFUA_4G09220)"/>
    <property type="match status" value="1"/>
</dbReference>
<dbReference type="InterPro" id="IPR050982">
    <property type="entry name" value="Auxin_biosynth/cation_transpt"/>
</dbReference>
<evidence type="ECO:0000256" key="10">
    <source>
        <dbReference type="ARBA" id="ARBA00047707"/>
    </source>
</evidence>
<evidence type="ECO:0000313" key="12">
    <source>
        <dbReference type="Proteomes" id="UP000585474"/>
    </source>
</evidence>
<keyword evidence="5" id="KW-0274">FAD</keyword>
<name>A0A7J0FTW1_9ERIC</name>
<evidence type="ECO:0000256" key="6">
    <source>
        <dbReference type="ARBA" id="ARBA00022857"/>
    </source>
</evidence>
<evidence type="ECO:0000256" key="7">
    <source>
        <dbReference type="ARBA" id="ARBA00023002"/>
    </source>
</evidence>
<comment type="catalytic activity">
    <reaction evidence="10">
        <text>indole-3-pyruvate + NADPH + O2 + H(+) = (indol-3-yl)acetate + CO2 + NADP(+) + H2O</text>
        <dbReference type="Rhea" id="RHEA:34331"/>
        <dbReference type="ChEBI" id="CHEBI:15377"/>
        <dbReference type="ChEBI" id="CHEBI:15378"/>
        <dbReference type="ChEBI" id="CHEBI:15379"/>
        <dbReference type="ChEBI" id="CHEBI:16526"/>
        <dbReference type="ChEBI" id="CHEBI:17640"/>
        <dbReference type="ChEBI" id="CHEBI:30854"/>
        <dbReference type="ChEBI" id="CHEBI:57783"/>
        <dbReference type="ChEBI" id="CHEBI:58349"/>
        <dbReference type="EC" id="1.14.13.168"/>
    </reaction>
</comment>
<evidence type="ECO:0000256" key="3">
    <source>
        <dbReference type="ARBA" id="ARBA00009183"/>
    </source>
</evidence>